<dbReference type="InParanoid" id="L8G849"/>
<protein>
    <submittedName>
        <fullName evidence="2">Uncharacterized protein</fullName>
    </submittedName>
</protein>
<dbReference type="Proteomes" id="UP000011064">
    <property type="component" value="Unassembled WGS sequence"/>
</dbReference>
<evidence type="ECO:0000256" key="1">
    <source>
        <dbReference type="SAM" id="MobiDB-lite"/>
    </source>
</evidence>
<evidence type="ECO:0000313" key="3">
    <source>
        <dbReference type="Proteomes" id="UP000011064"/>
    </source>
</evidence>
<keyword evidence="3" id="KW-1185">Reference proteome</keyword>
<accession>L8G849</accession>
<feature type="compositionally biased region" description="Polar residues" evidence="1">
    <location>
        <begin position="51"/>
        <end position="67"/>
    </location>
</feature>
<dbReference type="HOGENOM" id="CLU_2574877_0_0_1"/>
<organism evidence="2 3">
    <name type="scientific">Pseudogymnoascus destructans (strain ATCC MYA-4855 / 20631-21)</name>
    <name type="common">Bat white-nose syndrome fungus</name>
    <name type="synonym">Geomyces destructans</name>
    <dbReference type="NCBI Taxonomy" id="658429"/>
    <lineage>
        <taxon>Eukaryota</taxon>
        <taxon>Fungi</taxon>
        <taxon>Dikarya</taxon>
        <taxon>Ascomycota</taxon>
        <taxon>Pezizomycotina</taxon>
        <taxon>Leotiomycetes</taxon>
        <taxon>Thelebolales</taxon>
        <taxon>Thelebolaceae</taxon>
        <taxon>Pseudogymnoascus</taxon>
    </lineage>
</organism>
<dbReference type="AlphaFoldDB" id="L8G849"/>
<name>L8G849_PSED2</name>
<sequence>MDDVAHALDDWAVKEKFVFRTECRDAELPGFVRRKAAPSEVTVARSRQQRHSSNVTHNSNVTAARSQSEARELQGLRKAVG</sequence>
<dbReference type="EMBL" id="GL573233">
    <property type="protein sequence ID" value="ELR09267.1"/>
    <property type="molecule type" value="Genomic_DNA"/>
</dbReference>
<proteinExistence type="predicted"/>
<evidence type="ECO:0000313" key="2">
    <source>
        <dbReference type="EMBL" id="ELR09267.1"/>
    </source>
</evidence>
<feature type="region of interest" description="Disordered" evidence="1">
    <location>
        <begin position="43"/>
        <end position="81"/>
    </location>
</feature>
<dbReference type="VEuPathDB" id="FungiDB:GMDG_03837"/>
<reference evidence="3" key="1">
    <citation type="submission" date="2010-09" db="EMBL/GenBank/DDBJ databases">
        <title>The genome sequence of Geomyces destructans 20631-21.</title>
        <authorList>
            <consortium name="The Broad Institute Genome Sequencing Platform"/>
            <person name="Cuomo C.A."/>
            <person name="Blehert D.S."/>
            <person name="Lorch J.M."/>
            <person name="Young S.K."/>
            <person name="Zeng Q."/>
            <person name="Gargeya S."/>
            <person name="Fitzgerald M."/>
            <person name="Haas B."/>
            <person name="Abouelleil A."/>
            <person name="Alvarado L."/>
            <person name="Arachchi H.M."/>
            <person name="Berlin A."/>
            <person name="Brown A."/>
            <person name="Chapman S.B."/>
            <person name="Chen Z."/>
            <person name="Dunbar C."/>
            <person name="Freedman E."/>
            <person name="Gearin G."/>
            <person name="Gellesch M."/>
            <person name="Goldberg J."/>
            <person name="Griggs A."/>
            <person name="Gujja S."/>
            <person name="Heiman D."/>
            <person name="Howarth C."/>
            <person name="Larson L."/>
            <person name="Lui A."/>
            <person name="MacDonald P.J.P."/>
            <person name="Montmayeur A."/>
            <person name="Murphy C."/>
            <person name="Neiman D."/>
            <person name="Pearson M."/>
            <person name="Priest M."/>
            <person name="Roberts A."/>
            <person name="Saif S."/>
            <person name="Shea T."/>
            <person name="Shenoy N."/>
            <person name="Sisk P."/>
            <person name="Stolte C."/>
            <person name="Sykes S."/>
            <person name="Wortman J."/>
            <person name="Nusbaum C."/>
            <person name="Birren B."/>
        </authorList>
    </citation>
    <scope>NUCLEOTIDE SEQUENCE [LARGE SCALE GENOMIC DNA]</scope>
    <source>
        <strain evidence="3">ATCC MYA-4855 / 20631-21</strain>
    </source>
</reference>
<gene>
    <name evidence="2" type="ORF">GMDG_03837</name>
</gene>